<dbReference type="EMBL" id="JAGQLN010000002">
    <property type="protein sequence ID" value="MCA9376384.1"/>
    <property type="molecule type" value="Genomic_DNA"/>
</dbReference>
<keyword evidence="1" id="KW-0732">Signal</keyword>
<comment type="caution">
    <text evidence="2">The sequence shown here is derived from an EMBL/GenBank/DDBJ whole genome shotgun (WGS) entry which is preliminary data.</text>
</comment>
<evidence type="ECO:0000313" key="3">
    <source>
        <dbReference type="Proteomes" id="UP000741282"/>
    </source>
</evidence>
<name>A0A955KWS5_9BACT</name>
<evidence type="ECO:0000313" key="2">
    <source>
        <dbReference type="EMBL" id="MCA9376384.1"/>
    </source>
</evidence>
<protein>
    <submittedName>
        <fullName evidence="2">Uncharacterized protein</fullName>
    </submittedName>
</protein>
<accession>A0A955KWS5</accession>
<dbReference type="AlphaFoldDB" id="A0A955KWS5"/>
<feature type="signal peptide" evidence="1">
    <location>
        <begin position="1"/>
        <end position="29"/>
    </location>
</feature>
<dbReference type="Proteomes" id="UP000741282">
    <property type="component" value="Unassembled WGS sequence"/>
</dbReference>
<proteinExistence type="predicted"/>
<gene>
    <name evidence="2" type="ORF">KC685_00505</name>
</gene>
<evidence type="ECO:0000256" key="1">
    <source>
        <dbReference type="SAM" id="SignalP"/>
    </source>
</evidence>
<reference evidence="2" key="1">
    <citation type="submission" date="2020-04" db="EMBL/GenBank/DDBJ databases">
        <authorList>
            <person name="Zhang T."/>
        </authorList>
    </citation>
    <scope>NUCLEOTIDE SEQUENCE</scope>
    <source>
        <strain evidence="2">HKST-UBA17</strain>
    </source>
</reference>
<reference evidence="2" key="2">
    <citation type="journal article" date="2021" name="Microbiome">
        <title>Successional dynamics and alternative stable states in a saline activated sludge microbial community over 9 years.</title>
        <authorList>
            <person name="Wang Y."/>
            <person name="Ye J."/>
            <person name="Ju F."/>
            <person name="Liu L."/>
            <person name="Boyd J.A."/>
            <person name="Deng Y."/>
            <person name="Parks D.H."/>
            <person name="Jiang X."/>
            <person name="Yin X."/>
            <person name="Woodcroft B.J."/>
            <person name="Tyson G.W."/>
            <person name="Hugenholtz P."/>
            <person name="Polz M.F."/>
            <person name="Zhang T."/>
        </authorList>
    </citation>
    <scope>NUCLEOTIDE SEQUENCE</scope>
    <source>
        <strain evidence="2">HKST-UBA17</strain>
    </source>
</reference>
<sequence>MDKKTIRILAILALVLTPMLSALVGSAEAAALTSVKDTVSDSGLSANSNHEIRFVATSGVTVAGTITLTFDDTGDAYDLTGVGFADMDLDAGVCSSETSRTLGSTASGATWGVNVNTSTDVITLTSGTDTITAGHCVIIKIGTNASGGTNQINNPSSASVYDLDITSGASDTGKTLLAVLSHVTADVTVDETLTFTVSGIASGACSSRTSDVTTTATSVSFGSVVADTFYEACQGLLVSTNATGGYSVTVQQDGDLTSAGLDTVDAGVCDGTCDISTEDGWATPTNNGFAYCVDDVANTDAVATNPCSDGATAGYRLFGTLGTDTPEVIMSNSGVVSGSEIEVGYQISIDGAQPAGTYSNELIYVATPTY</sequence>
<organism evidence="2 3">
    <name type="scientific">Candidatus Dojkabacteria bacterium</name>
    <dbReference type="NCBI Taxonomy" id="2099670"/>
    <lineage>
        <taxon>Bacteria</taxon>
        <taxon>Candidatus Dojkabacteria</taxon>
    </lineage>
</organism>
<feature type="chain" id="PRO_5037810268" evidence="1">
    <location>
        <begin position="30"/>
        <end position="370"/>
    </location>
</feature>